<protein>
    <submittedName>
        <fullName evidence="1">Uncharacterized protein</fullName>
    </submittedName>
</protein>
<evidence type="ECO:0000313" key="1">
    <source>
        <dbReference type="EMBL" id="SVA29602.1"/>
    </source>
</evidence>
<accession>A0A381UN76</accession>
<reference evidence="1" key="1">
    <citation type="submission" date="2018-05" db="EMBL/GenBank/DDBJ databases">
        <authorList>
            <person name="Lanie J.A."/>
            <person name="Ng W.-L."/>
            <person name="Kazmierczak K.M."/>
            <person name="Andrzejewski T.M."/>
            <person name="Davidsen T.M."/>
            <person name="Wayne K.J."/>
            <person name="Tettelin H."/>
            <person name="Glass J.I."/>
            <person name="Rusch D."/>
            <person name="Podicherti R."/>
            <person name="Tsui H.-C.T."/>
            <person name="Winkler M.E."/>
        </authorList>
    </citation>
    <scope>NUCLEOTIDE SEQUENCE</scope>
</reference>
<sequence>MRVFPLDQVEKMYTEYQKYLEELLKDL</sequence>
<gene>
    <name evidence="1" type="ORF">METZ01_LOCUS82456</name>
</gene>
<name>A0A381UN76_9ZZZZ</name>
<proteinExistence type="predicted"/>
<organism evidence="1">
    <name type="scientific">marine metagenome</name>
    <dbReference type="NCBI Taxonomy" id="408172"/>
    <lineage>
        <taxon>unclassified sequences</taxon>
        <taxon>metagenomes</taxon>
        <taxon>ecological metagenomes</taxon>
    </lineage>
</organism>
<dbReference type="EMBL" id="UINC01006782">
    <property type="protein sequence ID" value="SVA29602.1"/>
    <property type="molecule type" value="Genomic_DNA"/>
</dbReference>
<dbReference type="AlphaFoldDB" id="A0A381UN76"/>